<protein>
    <recommendedName>
        <fullName evidence="6">Flagellar P-ring protein</fullName>
    </recommendedName>
    <alternativeName>
        <fullName evidence="6">Basal body P-ring protein</fullName>
    </alternativeName>
</protein>
<sequence precursor="true">MLIFTFLRRLTPAMLTLLLLASPVQAERIKDIAGIAGVRSNQLVGYGLVVGLDGSGDQVIQAPFTIQSLKSMLAQLGVNVPANVNPQLKNIATVMVTAELPPFTKPGQTIDVTVSSLANAKSLRGGQLLMTPLKGPDGQTYAIAQGSMIVSGFGAEGSDGSSVTVNVPSAGRIPNGAIVERGVPTPFGTEPVMVMNLNHPDFTTAQRVAMSINESMGEGIAKPLDAVSIEVRAPRDPGDKVAFVSLLENLSVDPGAAAAKVVVNSRNGTIVIGDSVRVERAAVAHGNLTVTISENINVSQPGAFAGGGQTAITPNSEVSLAEDNARMFLLEPGITLQELVTAVNKVGAAPGDLIAILEALQQAGALRAQLIVI</sequence>
<dbReference type="Proteomes" id="UP000019205">
    <property type="component" value="Chromosome"/>
</dbReference>
<accession>A4A611</accession>
<feature type="chain" id="PRO_5009006758" description="Flagellar P-ring protein" evidence="6">
    <location>
        <begin position="27"/>
        <end position="373"/>
    </location>
</feature>
<evidence type="ECO:0000256" key="4">
    <source>
        <dbReference type="ARBA" id="ARBA00022729"/>
    </source>
</evidence>
<gene>
    <name evidence="6" type="primary">flgI</name>
    <name evidence="7" type="ORF">KT71_00735</name>
</gene>
<dbReference type="GO" id="GO:0030288">
    <property type="term" value="C:outer membrane-bounded periplasmic space"/>
    <property type="evidence" value="ECO:0007669"/>
    <property type="project" value="InterPro"/>
</dbReference>
<dbReference type="EMBL" id="AAOA02000002">
    <property type="protein sequence ID" value="EAQ98458.2"/>
    <property type="molecule type" value="Genomic_DNA"/>
</dbReference>
<organism evidence="7 8">
    <name type="scientific">Congregibacter litoralis KT71</name>
    <dbReference type="NCBI Taxonomy" id="314285"/>
    <lineage>
        <taxon>Bacteria</taxon>
        <taxon>Pseudomonadati</taxon>
        <taxon>Pseudomonadota</taxon>
        <taxon>Gammaproteobacteria</taxon>
        <taxon>Cellvibrionales</taxon>
        <taxon>Halieaceae</taxon>
        <taxon>Congregibacter</taxon>
    </lineage>
</organism>
<keyword evidence="7" id="KW-0282">Flagellum</keyword>
<dbReference type="InterPro" id="IPR001782">
    <property type="entry name" value="Flag_FlgI"/>
</dbReference>
<reference evidence="7 8" key="1">
    <citation type="journal article" date="2007" name="Proc. Natl. Acad. Sci. U.S.A.">
        <title>Characterization of a marine gammaproteobacterium capable of aerobic anoxygenic photosynthesis.</title>
        <authorList>
            <person name="Fuchs B.M."/>
            <person name="Spring S."/>
            <person name="Teeling H."/>
            <person name="Quast C."/>
            <person name="Wulf J."/>
            <person name="Schattenhofer M."/>
            <person name="Yan S."/>
            <person name="Ferriera S."/>
            <person name="Johnson J."/>
            <person name="Glockner F.O."/>
            <person name="Amann R."/>
        </authorList>
    </citation>
    <scope>NUCLEOTIDE SEQUENCE [LARGE SCALE GENOMIC DNA]</scope>
    <source>
        <strain evidence="7">KT71</strain>
    </source>
</reference>
<dbReference type="NCBIfam" id="NF003676">
    <property type="entry name" value="PRK05303.1"/>
    <property type="match status" value="1"/>
</dbReference>
<keyword evidence="7" id="KW-0966">Cell projection</keyword>
<keyword evidence="8" id="KW-1185">Reference proteome</keyword>
<comment type="subcellular location">
    <subcellularLocation>
        <location evidence="2 6">Bacterial flagellum basal body</location>
    </subcellularLocation>
</comment>
<keyword evidence="4 6" id="KW-0732">Signal</keyword>
<dbReference type="AlphaFoldDB" id="A4A611"/>
<dbReference type="Pfam" id="PF02119">
    <property type="entry name" value="FlgI"/>
    <property type="match status" value="1"/>
</dbReference>
<dbReference type="GO" id="GO:0009428">
    <property type="term" value="C:bacterial-type flagellum basal body, distal rod, P ring"/>
    <property type="evidence" value="ECO:0007669"/>
    <property type="project" value="InterPro"/>
</dbReference>
<evidence type="ECO:0000256" key="5">
    <source>
        <dbReference type="ARBA" id="ARBA00023143"/>
    </source>
</evidence>
<keyword evidence="7" id="KW-0969">Cilium</keyword>
<dbReference type="PANTHER" id="PTHR30381:SF0">
    <property type="entry name" value="FLAGELLAR P-RING PROTEIN"/>
    <property type="match status" value="1"/>
</dbReference>
<comment type="function">
    <text evidence="1 6">Assembles around the rod to form the L-ring and probably protects the motor/basal body from shearing forces during rotation.</text>
</comment>
<dbReference type="HAMAP" id="MF_00416">
    <property type="entry name" value="FlgI"/>
    <property type="match status" value="1"/>
</dbReference>
<evidence type="ECO:0000313" key="8">
    <source>
        <dbReference type="Proteomes" id="UP000019205"/>
    </source>
</evidence>
<evidence type="ECO:0000256" key="2">
    <source>
        <dbReference type="ARBA" id="ARBA00004117"/>
    </source>
</evidence>
<dbReference type="GO" id="GO:0071973">
    <property type="term" value="P:bacterial-type flagellum-dependent cell motility"/>
    <property type="evidence" value="ECO:0007669"/>
    <property type="project" value="InterPro"/>
</dbReference>
<dbReference type="eggNOG" id="COG1706">
    <property type="taxonomic scope" value="Bacteria"/>
</dbReference>
<comment type="similarity">
    <text evidence="3 6">Belongs to the FlgI family.</text>
</comment>
<keyword evidence="5 6" id="KW-0975">Bacterial flagellum</keyword>
<dbReference type="PRINTS" id="PR01010">
    <property type="entry name" value="FLGPRINGFLGI"/>
</dbReference>
<proteinExistence type="inferred from homology"/>
<comment type="caution">
    <text evidence="7">The sequence shown here is derived from an EMBL/GenBank/DDBJ whole genome shotgun (WGS) entry which is preliminary data.</text>
</comment>
<name>A4A611_9GAMM</name>
<dbReference type="HOGENOM" id="CLU_045235_1_0_6"/>
<comment type="subunit">
    <text evidence="6">The basal body constitutes a major portion of the flagellar organelle and consists of four rings (L,P,S, and M) mounted on a central rod.</text>
</comment>
<evidence type="ECO:0000256" key="1">
    <source>
        <dbReference type="ARBA" id="ARBA00002591"/>
    </source>
</evidence>
<evidence type="ECO:0000256" key="3">
    <source>
        <dbReference type="ARBA" id="ARBA00008994"/>
    </source>
</evidence>
<dbReference type="GO" id="GO:0005198">
    <property type="term" value="F:structural molecule activity"/>
    <property type="evidence" value="ECO:0007669"/>
    <property type="project" value="InterPro"/>
</dbReference>
<dbReference type="STRING" id="314285.KT71_00735"/>
<dbReference type="PANTHER" id="PTHR30381">
    <property type="entry name" value="FLAGELLAR P-RING PERIPLASMIC PROTEIN FLGI"/>
    <property type="match status" value="1"/>
</dbReference>
<reference evidence="7 8" key="2">
    <citation type="journal article" date="2009" name="PLoS ONE">
        <title>The photosynthetic apparatus and its regulation in the aerobic gammaproteobacterium Congregibacter litoralis gen. nov., sp. nov.</title>
        <authorList>
            <person name="Spring S."/>
            <person name="Lunsdorf H."/>
            <person name="Fuchs B.M."/>
            <person name="Tindall B.J."/>
        </authorList>
    </citation>
    <scope>NUCLEOTIDE SEQUENCE [LARGE SCALE GENOMIC DNA]</scope>
    <source>
        <strain evidence="7">KT71</strain>
    </source>
</reference>
<evidence type="ECO:0000313" key="7">
    <source>
        <dbReference type="EMBL" id="EAQ98458.2"/>
    </source>
</evidence>
<evidence type="ECO:0000256" key="6">
    <source>
        <dbReference type="HAMAP-Rule" id="MF_00416"/>
    </source>
</evidence>
<dbReference type="RefSeq" id="WP_023659983.1">
    <property type="nucleotide sequence ID" value="NZ_CM002299.1"/>
</dbReference>
<feature type="signal peptide" evidence="6">
    <location>
        <begin position="1"/>
        <end position="26"/>
    </location>
</feature>